<sequence length="208" mass="22441">MTASPVDLRRPPERAAGNLYRVTAALALLSFPLFWAVYWVLPVSAPYNCAQQPCPQSMDSMPAPTALNLIVPTAAIELVMLAVYLAIATRLQPLDPRARLRWLPASLVVVALATGGFSWLVDDVGLDVEVLGDSGPGYLVLLGLWLLTPLVTYAVRRGDRRAAIPVLIGLVPTAVCSIFIVDKYPIAALPFVMIVASLPVALVTRRSR</sequence>
<protein>
    <submittedName>
        <fullName evidence="2">Uncharacterized protein</fullName>
    </submittedName>
</protein>
<evidence type="ECO:0000256" key="1">
    <source>
        <dbReference type="SAM" id="Phobius"/>
    </source>
</evidence>
<dbReference type="RefSeq" id="WP_350277297.1">
    <property type="nucleotide sequence ID" value="NZ_CP158165.1"/>
</dbReference>
<feature type="transmembrane region" description="Helical" evidence="1">
    <location>
        <begin position="19"/>
        <end position="41"/>
    </location>
</feature>
<feature type="transmembrane region" description="Helical" evidence="1">
    <location>
        <begin position="186"/>
        <end position="204"/>
    </location>
</feature>
<accession>A0AAU7TD70</accession>
<feature type="transmembrane region" description="Helical" evidence="1">
    <location>
        <begin position="66"/>
        <end position="88"/>
    </location>
</feature>
<feature type="transmembrane region" description="Helical" evidence="1">
    <location>
        <begin position="162"/>
        <end position="180"/>
    </location>
</feature>
<feature type="transmembrane region" description="Helical" evidence="1">
    <location>
        <begin position="136"/>
        <end position="155"/>
    </location>
</feature>
<dbReference type="AlphaFoldDB" id="A0AAU7TD70"/>
<feature type="transmembrane region" description="Helical" evidence="1">
    <location>
        <begin position="100"/>
        <end position="121"/>
    </location>
</feature>
<reference evidence="2" key="1">
    <citation type="submission" date="2024-06" db="EMBL/GenBank/DDBJ databases">
        <title>Kribbella sp. strain HUAS MG21 genome sequences.</title>
        <authorList>
            <person name="Mo P."/>
        </authorList>
    </citation>
    <scope>NUCLEOTIDE SEQUENCE</scope>
    <source>
        <strain evidence="2">HUAS MG21</strain>
    </source>
</reference>
<proteinExistence type="predicted"/>
<organism evidence="2">
    <name type="scientific">Kribbella sp. HUAS MG21</name>
    <dbReference type="NCBI Taxonomy" id="3160966"/>
    <lineage>
        <taxon>Bacteria</taxon>
        <taxon>Bacillati</taxon>
        <taxon>Actinomycetota</taxon>
        <taxon>Actinomycetes</taxon>
        <taxon>Propionibacteriales</taxon>
        <taxon>Kribbellaceae</taxon>
        <taxon>Kribbella</taxon>
    </lineage>
</organism>
<keyword evidence="1" id="KW-1133">Transmembrane helix</keyword>
<keyword evidence="1" id="KW-0472">Membrane</keyword>
<gene>
    <name evidence="2" type="ORF">ABN611_38690</name>
</gene>
<name>A0AAU7TD70_9ACTN</name>
<evidence type="ECO:0000313" key="2">
    <source>
        <dbReference type="EMBL" id="XBV24475.1"/>
    </source>
</evidence>
<dbReference type="EMBL" id="CP158165">
    <property type="protein sequence ID" value="XBV24475.1"/>
    <property type="molecule type" value="Genomic_DNA"/>
</dbReference>
<keyword evidence="1" id="KW-0812">Transmembrane</keyword>